<dbReference type="EMBL" id="JACKWY010000002">
    <property type="protein sequence ID" value="MBB6713811.1"/>
    <property type="molecule type" value="Genomic_DNA"/>
</dbReference>
<keyword evidence="4" id="KW-1185">Reference proteome</keyword>
<proteinExistence type="predicted"/>
<organism evidence="3 4">
    <name type="scientific">Clostridium gasigenes</name>
    <dbReference type="NCBI Taxonomy" id="94869"/>
    <lineage>
        <taxon>Bacteria</taxon>
        <taxon>Bacillati</taxon>
        <taxon>Bacillota</taxon>
        <taxon>Clostridia</taxon>
        <taxon>Eubacteriales</taxon>
        <taxon>Clostridiaceae</taxon>
        <taxon>Clostridium</taxon>
    </lineage>
</organism>
<evidence type="ECO:0000313" key="5">
    <source>
        <dbReference type="Proteomes" id="UP000585258"/>
    </source>
</evidence>
<evidence type="ECO:0000313" key="4">
    <source>
        <dbReference type="Proteomes" id="UP000198597"/>
    </source>
</evidence>
<sequence length="155" mass="17530">MLRLEPIELFLRAIPESFLAILAVYIFSNTPINKKKYIITSLIGSCVFFGVRMLPIDYGVHTILAIGIIIIISVLINKIDIIKAIKAEFIYSIFQFIAEGLNIFIIQNILKADMNKVFSNAVLKTVYGLPSLAILGFIIFLYYIITLKKDELINV</sequence>
<feature type="transmembrane region" description="Helical" evidence="1">
    <location>
        <begin position="60"/>
        <end position="77"/>
    </location>
</feature>
<dbReference type="Proteomes" id="UP000585258">
    <property type="component" value="Unassembled WGS sequence"/>
</dbReference>
<dbReference type="RefSeq" id="WP_089965075.1">
    <property type="nucleotide sequence ID" value="NZ_FNJM01000001.1"/>
</dbReference>
<gene>
    <name evidence="2" type="ORF">H7E68_03540</name>
    <name evidence="3" type="ORF">SAMN04488529_101284</name>
</gene>
<feature type="transmembrane region" description="Helical" evidence="1">
    <location>
        <begin position="6"/>
        <end position="25"/>
    </location>
</feature>
<feature type="transmembrane region" description="Helical" evidence="1">
    <location>
        <begin position="37"/>
        <end position="54"/>
    </location>
</feature>
<reference evidence="3 4" key="1">
    <citation type="submission" date="2016-10" db="EMBL/GenBank/DDBJ databases">
        <authorList>
            <person name="de Groot N.N."/>
        </authorList>
    </citation>
    <scope>NUCLEOTIDE SEQUENCE [LARGE SCALE GENOMIC DNA]</scope>
    <source>
        <strain evidence="3 4">DSM 12272</strain>
    </source>
</reference>
<evidence type="ECO:0000313" key="2">
    <source>
        <dbReference type="EMBL" id="MBB6713811.1"/>
    </source>
</evidence>
<dbReference type="Proteomes" id="UP000198597">
    <property type="component" value="Unassembled WGS sequence"/>
</dbReference>
<keyword evidence="1" id="KW-0812">Transmembrane</keyword>
<evidence type="ECO:0000256" key="1">
    <source>
        <dbReference type="SAM" id="Phobius"/>
    </source>
</evidence>
<accession>A0A1H0M1A4</accession>
<dbReference type="AlphaFoldDB" id="A0A1H0M1A4"/>
<keyword evidence="1" id="KW-1133">Transmembrane helix</keyword>
<protein>
    <submittedName>
        <fullName evidence="3">Uncharacterized protein</fullName>
    </submittedName>
</protein>
<dbReference type="EMBL" id="FNJM01000001">
    <property type="protein sequence ID" value="SDO74197.1"/>
    <property type="molecule type" value="Genomic_DNA"/>
</dbReference>
<name>A0A1H0M1A4_9CLOT</name>
<feature type="transmembrane region" description="Helical" evidence="1">
    <location>
        <begin position="126"/>
        <end position="145"/>
    </location>
</feature>
<evidence type="ECO:0000313" key="3">
    <source>
        <dbReference type="EMBL" id="SDO74197.1"/>
    </source>
</evidence>
<reference evidence="2 5" key="2">
    <citation type="submission" date="2020-08" db="EMBL/GenBank/DDBJ databases">
        <title>Clostridia isolated from Swiss meat.</title>
        <authorList>
            <person name="Wambui J."/>
            <person name="Stevens M.J.A."/>
            <person name="Stephan R."/>
        </authorList>
    </citation>
    <scope>NUCLEOTIDE SEQUENCE [LARGE SCALE GENOMIC DNA]</scope>
    <source>
        <strain evidence="2 5">CM001</strain>
    </source>
</reference>
<keyword evidence="1" id="KW-0472">Membrane</keyword>
<feature type="transmembrane region" description="Helical" evidence="1">
    <location>
        <begin position="89"/>
        <end position="106"/>
    </location>
</feature>
<dbReference type="OrthoDB" id="1787445at2"/>
<dbReference type="STRING" id="94869.SAMN04488529_101284"/>